<evidence type="ECO:0000256" key="3">
    <source>
        <dbReference type="ARBA" id="ARBA00022968"/>
    </source>
</evidence>
<dbReference type="InterPro" id="IPR036249">
    <property type="entry name" value="Thioredoxin-like_sf"/>
</dbReference>
<dbReference type="Pfam" id="PF00578">
    <property type="entry name" value="AhpC-TSA"/>
    <property type="match status" value="1"/>
</dbReference>
<proteinExistence type="predicted"/>
<dbReference type="InterPro" id="IPR017937">
    <property type="entry name" value="Thioredoxin_CS"/>
</dbReference>
<evidence type="ECO:0000256" key="1">
    <source>
        <dbReference type="ARBA" id="ARBA00004196"/>
    </source>
</evidence>
<keyword evidence="4" id="KW-1015">Disulfide bond</keyword>
<keyword evidence="8" id="KW-1185">Reference proteome</keyword>
<evidence type="ECO:0000313" key="7">
    <source>
        <dbReference type="EMBL" id="GIE25916.1"/>
    </source>
</evidence>
<dbReference type="CDD" id="cd02966">
    <property type="entry name" value="TlpA_like_family"/>
    <property type="match status" value="1"/>
</dbReference>
<dbReference type="PROSITE" id="PS00194">
    <property type="entry name" value="THIOREDOXIN_1"/>
    <property type="match status" value="1"/>
</dbReference>
<dbReference type="InterPro" id="IPR050553">
    <property type="entry name" value="Thioredoxin_ResA/DsbE_sf"/>
</dbReference>
<accession>A0ABQ4A4Y4</accession>
<keyword evidence="5" id="KW-0676">Redox-active center</keyword>
<reference evidence="7 8" key="1">
    <citation type="submission" date="2021-01" db="EMBL/GenBank/DDBJ databases">
        <title>Whole genome shotgun sequence of Actinoplanes humidus NBRC 14915.</title>
        <authorList>
            <person name="Komaki H."/>
            <person name="Tamura T."/>
        </authorList>
    </citation>
    <scope>NUCLEOTIDE SEQUENCE [LARGE SCALE GENOMIC DNA]</scope>
    <source>
        <strain evidence="7 8">NBRC 14915</strain>
    </source>
</reference>
<evidence type="ECO:0000313" key="8">
    <source>
        <dbReference type="Proteomes" id="UP000603200"/>
    </source>
</evidence>
<dbReference type="SUPFAM" id="SSF52833">
    <property type="entry name" value="Thioredoxin-like"/>
    <property type="match status" value="1"/>
</dbReference>
<dbReference type="PANTHER" id="PTHR42852">
    <property type="entry name" value="THIOL:DISULFIDE INTERCHANGE PROTEIN DSBE"/>
    <property type="match status" value="1"/>
</dbReference>
<sequence>MALLLSACAATAVTPTPSVSSPFAGCSFAGGNGPAPDLPAVTLPCFTGGAEVKTGDLRGPAVINLWSSNCAPCRDELPVMQALADATTGKLQVLGVDTFDTRDAAASFATDFGVTFPTLYDRDRKLLLGLGKTALPVTVFLDADGKRFVYTGTALDKPTLGTLVRTHTGVTVTG</sequence>
<dbReference type="InterPro" id="IPR013766">
    <property type="entry name" value="Thioredoxin_domain"/>
</dbReference>
<keyword evidence="3" id="KW-0735">Signal-anchor</keyword>
<dbReference type="Gene3D" id="3.40.30.10">
    <property type="entry name" value="Glutaredoxin"/>
    <property type="match status" value="1"/>
</dbReference>
<gene>
    <name evidence="7" type="ORF">Ahu01nite_090180</name>
</gene>
<protein>
    <recommendedName>
        <fullName evidence="6">Thioredoxin domain-containing protein</fullName>
    </recommendedName>
</protein>
<dbReference type="Proteomes" id="UP000603200">
    <property type="component" value="Unassembled WGS sequence"/>
</dbReference>
<comment type="subcellular location">
    <subcellularLocation>
        <location evidence="1">Cell envelope</location>
    </subcellularLocation>
</comment>
<keyword evidence="2" id="KW-0201">Cytochrome c-type biogenesis</keyword>
<name>A0ABQ4A4Y4_9ACTN</name>
<feature type="domain" description="Thioredoxin" evidence="6">
    <location>
        <begin position="32"/>
        <end position="169"/>
    </location>
</feature>
<comment type="caution">
    <text evidence="7">The sequence shown here is derived from an EMBL/GenBank/DDBJ whole genome shotgun (WGS) entry which is preliminary data.</text>
</comment>
<dbReference type="PANTHER" id="PTHR42852:SF6">
    <property type="entry name" value="THIOL:DISULFIDE INTERCHANGE PROTEIN DSBE"/>
    <property type="match status" value="1"/>
</dbReference>
<evidence type="ECO:0000256" key="4">
    <source>
        <dbReference type="ARBA" id="ARBA00023157"/>
    </source>
</evidence>
<evidence type="ECO:0000256" key="5">
    <source>
        <dbReference type="ARBA" id="ARBA00023284"/>
    </source>
</evidence>
<dbReference type="PROSITE" id="PS51352">
    <property type="entry name" value="THIOREDOXIN_2"/>
    <property type="match status" value="1"/>
</dbReference>
<evidence type="ECO:0000259" key="6">
    <source>
        <dbReference type="PROSITE" id="PS51352"/>
    </source>
</evidence>
<organism evidence="7 8">
    <name type="scientific">Winogradskya humida</name>
    <dbReference type="NCBI Taxonomy" id="113566"/>
    <lineage>
        <taxon>Bacteria</taxon>
        <taxon>Bacillati</taxon>
        <taxon>Actinomycetota</taxon>
        <taxon>Actinomycetes</taxon>
        <taxon>Micromonosporales</taxon>
        <taxon>Micromonosporaceae</taxon>
        <taxon>Winogradskya</taxon>
    </lineage>
</organism>
<dbReference type="InterPro" id="IPR000866">
    <property type="entry name" value="AhpC/TSA"/>
</dbReference>
<dbReference type="EMBL" id="BOMN01000130">
    <property type="protein sequence ID" value="GIE25916.1"/>
    <property type="molecule type" value="Genomic_DNA"/>
</dbReference>
<evidence type="ECO:0000256" key="2">
    <source>
        <dbReference type="ARBA" id="ARBA00022748"/>
    </source>
</evidence>
<keyword evidence="3" id="KW-0812">Transmembrane</keyword>